<feature type="compositionally biased region" description="Pro residues" evidence="1">
    <location>
        <begin position="101"/>
        <end position="110"/>
    </location>
</feature>
<feature type="region of interest" description="Disordered" evidence="1">
    <location>
        <begin position="52"/>
        <end position="110"/>
    </location>
</feature>
<accession>A0A327MIL7</accession>
<evidence type="ECO:0000313" key="3">
    <source>
        <dbReference type="Proteomes" id="UP000249065"/>
    </source>
</evidence>
<protein>
    <submittedName>
        <fullName evidence="2">Uncharacterized protein</fullName>
    </submittedName>
</protein>
<feature type="compositionally biased region" description="Basic and acidic residues" evidence="1">
    <location>
        <begin position="80"/>
        <end position="100"/>
    </location>
</feature>
<proteinExistence type="predicted"/>
<dbReference type="Proteomes" id="UP000249065">
    <property type="component" value="Unassembled WGS sequence"/>
</dbReference>
<evidence type="ECO:0000313" key="2">
    <source>
        <dbReference type="EMBL" id="RAI60018.1"/>
    </source>
</evidence>
<dbReference type="AlphaFoldDB" id="A0A327MIL7"/>
<comment type="caution">
    <text evidence="2">The sequence shown here is derived from an EMBL/GenBank/DDBJ whole genome shotgun (WGS) entry which is preliminary data.</text>
</comment>
<dbReference type="OrthoDB" id="7271064at2"/>
<gene>
    <name evidence="2" type="ORF">DOO78_07205</name>
</gene>
<name>A0A327MIL7_9PROT</name>
<keyword evidence="3" id="KW-1185">Reference proteome</keyword>
<evidence type="ECO:0000256" key="1">
    <source>
        <dbReference type="SAM" id="MobiDB-lite"/>
    </source>
</evidence>
<dbReference type="EMBL" id="QLIX01000003">
    <property type="protein sequence ID" value="RAI60018.1"/>
    <property type="molecule type" value="Genomic_DNA"/>
</dbReference>
<reference evidence="3" key="1">
    <citation type="submission" date="2018-06" db="EMBL/GenBank/DDBJ databases">
        <authorList>
            <person name="Khan S.A."/>
        </authorList>
    </citation>
    <scope>NUCLEOTIDE SEQUENCE [LARGE SCALE GENOMIC DNA]</scope>
    <source>
        <strain evidence="3">DB-1506</strain>
    </source>
</reference>
<sequence length="110" mass="11759">MSDRIPGDRPTQRRLDAVRCPHCEQVTMANLLGDGSVVCSCTAERALPLDLLEGTPWDGETGTMPAPVDAAPGPGQRGPLPEDKGQFGRDIETEAYERLRPPPGPERGPG</sequence>
<organism evidence="2 3">
    <name type="scientific">Roseicella frigidaeris</name>
    <dbReference type="NCBI Taxonomy" id="2230885"/>
    <lineage>
        <taxon>Bacteria</taxon>
        <taxon>Pseudomonadati</taxon>
        <taxon>Pseudomonadota</taxon>
        <taxon>Alphaproteobacteria</taxon>
        <taxon>Acetobacterales</taxon>
        <taxon>Roseomonadaceae</taxon>
        <taxon>Roseicella</taxon>
    </lineage>
</organism>
<dbReference type="RefSeq" id="WP_111469049.1">
    <property type="nucleotide sequence ID" value="NZ_QLIX01000003.1"/>
</dbReference>